<proteinExistence type="predicted"/>
<dbReference type="Gene3D" id="1.10.443.10">
    <property type="entry name" value="Intergrase catalytic core"/>
    <property type="match status" value="1"/>
</dbReference>
<comment type="caution">
    <text evidence="3">The sequence shown here is derived from an EMBL/GenBank/DDBJ whole genome shotgun (WGS) entry which is preliminary data.</text>
</comment>
<name>A0A512C1Q1_9HYPH</name>
<gene>
    <name evidence="3" type="ORF">MAE02_58440</name>
</gene>
<evidence type="ECO:0000313" key="3">
    <source>
        <dbReference type="EMBL" id="GEO18148.1"/>
    </source>
</evidence>
<keyword evidence="4" id="KW-1185">Reference proteome</keyword>
<dbReference type="SUPFAM" id="SSF56349">
    <property type="entry name" value="DNA breaking-rejoining enzymes"/>
    <property type="match status" value="1"/>
</dbReference>
<dbReference type="Proteomes" id="UP000321085">
    <property type="component" value="Unassembled WGS sequence"/>
</dbReference>
<accession>A0A512C1Q1</accession>
<dbReference type="Pfam" id="PF00589">
    <property type="entry name" value="Phage_integrase"/>
    <property type="match status" value="1"/>
</dbReference>
<sequence>MFTVAKSLNAGSVRKGPKATASGWPYVYNLPNRHGRTRWYFWFGQKGQRQYRVMDDAIHGREFQAAYARFLAGLHPYPDQEIVEKAEAKTAMAGQPVAAEPKMPLTEFLHGSWGWLCLEHMKTDAFKKQTNGRAIEGQLRWTWNQPVKSTNPEGRKYGEMPVERFDTEVIQTLVDRKVRTAEIEESNARTGRLKKVSKTTGGPQKNNLIKWIRSVLKLAIKKKLVKVNYALFVEKEEVKGSGYKMWTDEMWDRMVAHYPLCTKQRLTFDLAGYTAQRRGDVYLLGWDQFISSEEGLPHGSLRVEQEKGDDGEPYVAHIPILDELHGSLEAAKVAGILGSKFFIRQDHKDEPYVKESFGNSVRKWLNAAGIPNGYSLHGLRKLCVCRLIERGCDPHDVMAVTGHQTLKEIDRYAKAYFREKKKIDVYAKWRAGAAKAGANTAVPKVA</sequence>
<dbReference type="RefSeq" id="WP_114188411.1">
    <property type="nucleotide sequence ID" value="NZ_QOIO01000054.1"/>
</dbReference>
<dbReference type="InterPro" id="IPR011010">
    <property type="entry name" value="DNA_brk_join_enz"/>
</dbReference>
<keyword evidence="1" id="KW-0233">DNA recombination</keyword>
<evidence type="ECO:0000313" key="4">
    <source>
        <dbReference type="Proteomes" id="UP000321085"/>
    </source>
</evidence>
<dbReference type="OrthoDB" id="7873969at2"/>
<dbReference type="GO" id="GO:0015074">
    <property type="term" value="P:DNA integration"/>
    <property type="evidence" value="ECO:0007669"/>
    <property type="project" value="InterPro"/>
</dbReference>
<evidence type="ECO:0000259" key="2">
    <source>
        <dbReference type="PROSITE" id="PS51898"/>
    </source>
</evidence>
<organism evidence="3 4">
    <name type="scientific">Microvirga aerophila</name>
    <dbReference type="NCBI Taxonomy" id="670291"/>
    <lineage>
        <taxon>Bacteria</taxon>
        <taxon>Pseudomonadati</taxon>
        <taxon>Pseudomonadota</taxon>
        <taxon>Alphaproteobacteria</taxon>
        <taxon>Hyphomicrobiales</taxon>
        <taxon>Methylobacteriaceae</taxon>
        <taxon>Microvirga</taxon>
    </lineage>
</organism>
<dbReference type="PROSITE" id="PS51898">
    <property type="entry name" value="TYR_RECOMBINASE"/>
    <property type="match status" value="1"/>
</dbReference>
<dbReference type="InterPro" id="IPR002104">
    <property type="entry name" value="Integrase_catalytic"/>
</dbReference>
<evidence type="ECO:0000256" key="1">
    <source>
        <dbReference type="ARBA" id="ARBA00023172"/>
    </source>
</evidence>
<dbReference type="GO" id="GO:0006310">
    <property type="term" value="P:DNA recombination"/>
    <property type="evidence" value="ECO:0007669"/>
    <property type="project" value="UniProtKB-KW"/>
</dbReference>
<protein>
    <recommendedName>
        <fullName evidence="2">Tyr recombinase domain-containing protein</fullName>
    </recommendedName>
</protein>
<feature type="domain" description="Tyr recombinase" evidence="2">
    <location>
        <begin position="241"/>
        <end position="425"/>
    </location>
</feature>
<dbReference type="GO" id="GO:0003677">
    <property type="term" value="F:DNA binding"/>
    <property type="evidence" value="ECO:0007669"/>
    <property type="project" value="InterPro"/>
</dbReference>
<reference evidence="3 4" key="1">
    <citation type="submission" date="2019-07" db="EMBL/GenBank/DDBJ databases">
        <title>Whole genome shotgun sequence of Microvirga aerophila NBRC 106136.</title>
        <authorList>
            <person name="Hosoyama A."/>
            <person name="Uohara A."/>
            <person name="Ohji S."/>
            <person name="Ichikawa N."/>
        </authorList>
    </citation>
    <scope>NUCLEOTIDE SEQUENCE [LARGE SCALE GENOMIC DNA]</scope>
    <source>
        <strain evidence="3 4">NBRC 106136</strain>
    </source>
</reference>
<dbReference type="AlphaFoldDB" id="A0A512C1Q1"/>
<dbReference type="InterPro" id="IPR013762">
    <property type="entry name" value="Integrase-like_cat_sf"/>
</dbReference>
<dbReference type="EMBL" id="BJYU01000158">
    <property type="protein sequence ID" value="GEO18148.1"/>
    <property type="molecule type" value="Genomic_DNA"/>
</dbReference>